<dbReference type="Proteomes" id="UP000709959">
    <property type="component" value="Unassembled WGS sequence"/>
</dbReference>
<dbReference type="InterPro" id="IPR013078">
    <property type="entry name" value="His_Pase_superF_clade-1"/>
</dbReference>
<feature type="compositionally biased region" description="Pro residues" evidence="1">
    <location>
        <begin position="164"/>
        <end position="175"/>
    </location>
</feature>
<reference evidence="3 4" key="1">
    <citation type="submission" date="2020-10" db="EMBL/GenBank/DDBJ databases">
        <title>Connecting structure to function with the recovery of over 1000 high-quality activated sludge metagenome-assembled genomes encoding full-length rRNA genes using long-read sequencing.</title>
        <authorList>
            <person name="Singleton C.M."/>
            <person name="Petriglieri F."/>
            <person name="Kristensen J.M."/>
            <person name="Kirkegaard R.H."/>
            <person name="Michaelsen T.Y."/>
            <person name="Andersen M.H."/>
            <person name="Karst S.M."/>
            <person name="Dueholm M.S."/>
            <person name="Nielsen P.H."/>
            <person name="Albertsen M."/>
        </authorList>
    </citation>
    <scope>NUCLEOTIDE SEQUENCE [LARGE SCALE GENOMIC DNA]</scope>
    <source>
        <strain evidence="3">OdNE_18-Q3-R46-58_MAXAC.008</strain>
    </source>
</reference>
<feature type="signal peptide" evidence="2">
    <location>
        <begin position="1"/>
        <end position="17"/>
    </location>
</feature>
<evidence type="ECO:0000256" key="1">
    <source>
        <dbReference type="SAM" id="MobiDB-lite"/>
    </source>
</evidence>
<name>A0A936F0W0_9BACT</name>
<dbReference type="Gene3D" id="3.40.50.1240">
    <property type="entry name" value="Phosphoglycerate mutase-like"/>
    <property type="match status" value="1"/>
</dbReference>
<dbReference type="CDD" id="cd07040">
    <property type="entry name" value="HP"/>
    <property type="match status" value="1"/>
</dbReference>
<accession>A0A936F0W0</accession>
<proteinExistence type="predicted"/>
<dbReference type="SMART" id="SM00855">
    <property type="entry name" value="PGAM"/>
    <property type="match status" value="1"/>
</dbReference>
<gene>
    <name evidence="3" type="ORF">IPN91_03655</name>
</gene>
<comment type="caution">
    <text evidence="3">The sequence shown here is derived from an EMBL/GenBank/DDBJ whole genome shotgun (WGS) entry which is preliminary data.</text>
</comment>
<sequence>MLRTLLLSLTLSAALLAQDTVIVLLRHAEKAHKGDTAELSEAGHRRAAGLPPQLAAYRPSALFASNLPRTQQTLAPLSKALGLPVQIYVRGEERALARRLLALHGGERVVVCGHSDTLGTLIEALGHLEPFPEVSGYDRFWVLRIREGTASVTLEEHRQAPVGGHPPPPAPVRAR</sequence>
<dbReference type="InterPro" id="IPR029033">
    <property type="entry name" value="His_PPase_superfam"/>
</dbReference>
<keyword evidence="2" id="KW-0732">Signal</keyword>
<evidence type="ECO:0000313" key="4">
    <source>
        <dbReference type="Proteomes" id="UP000709959"/>
    </source>
</evidence>
<dbReference type="Pfam" id="PF00300">
    <property type="entry name" value="His_Phos_1"/>
    <property type="match status" value="1"/>
</dbReference>
<dbReference type="SUPFAM" id="SSF53254">
    <property type="entry name" value="Phosphoglycerate mutase-like"/>
    <property type="match status" value="1"/>
</dbReference>
<dbReference type="AlphaFoldDB" id="A0A936F0W0"/>
<protein>
    <submittedName>
        <fullName evidence="3">Histidine phosphatase family protein</fullName>
    </submittedName>
</protein>
<evidence type="ECO:0000313" key="3">
    <source>
        <dbReference type="EMBL" id="MBK8571740.1"/>
    </source>
</evidence>
<organism evidence="3 4">
    <name type="scientific">Candidatus Geothrix odensensis</name>
    <dbReference type="NCBI Taxonomy" id="2954440"/>
    <lineage>
        <taxon>Bacteria</taxon>
        <taxon>Pseudomonadati</taxon>
        <taxon>Acidobacteriota</taxon>
        <taxon>Holophagae</taxon>
        <taxon>Holophagales</taxon>
        <taxon>Holophagaceae</taxon>
        <taxon>Geothrix</taxon>
    </lineage>
</organism>
<evidence type="ECO:0000256" key="2">
    <source>
        <dbReference type="SAM" id="SignalP"/>
    </source>
</evidence>
<feature type="region of interest" description="Disordered" evidence="1">
    <location>
        <begin position="154"/>
        <end position="175"/>
    </location>
</feature>
<feature type="chain" id="PRO_5036713182" evidence="2">
    <location>
        <begin position="18"/>
        <end position="175"/>
    </location>
</feature>
<dbReference type="EMBL" id="JADKCH010000002">
    <property type="protein sequence ID" value="MBK8571740.1"/>
    <property type="molecule type" value="Genomic_DNA"/>
</dbReference>